<evidence type="ECO:0000259" key="7">
    <source>
        <dbReference type="Pfam" id="PF08281"/>
    </source>
</evidence>
<dbReference type="OrthoDB" id="2732687at2"/>
<dbReference type="SUPFAM" id="SSF88946">
    <property type="entry name" value="Sigma2 domain of RNA polymerase sigma factors"/>
    <property type="match status" value="1"/>
</dbReference>
<keyword evidence="4" id="KW-0238">DNA-binding</keyword>
<dbReference type="GO" id="GO:0016987">
    <property type="term" value="F:sigma factor activity"/>
    <property type="evidence" value="ECO:0007669"/>
    <property type="project" value="UniProtKB-KW"/>
</dbReference>
<keyword evidence="9" id="KW-1185">Reference proteome</keyword>
<dbReference type="PANTHER" id="PTHR43133:SF8">
    <property type="entry name" value="RNA POLYMERASE SIGMA FACTOR HI_1459-RELATED"/>
    <property type="match status" value="1"/>
</dbReference>
<evidence type="ECO:0000256" key="4">
    <source>
        <dbReference type="ARBA" id="ARBA00023125"/>
    </source>
</evidence>
<keyword evidence="5" id="KW-0804">Transcription</keyword>
<dbReference type="Gene3D" id="1.10.10.10">
    <property type="entry name" value="Winged helix-like DNA-binding domain superfamily/Winged helix DNA-binding domain"/>
    <property type="match status" value="1"/>
</dbReference>
<keyword evidence="2" id="KW-0805">Transcription regulation</keyword>
<name>A0A167FXB3_9BACL</name>
<dbReference type="Proteomes" id="UP000077134">
    <property type="component" value="Unassembled WGS sequence"/>
</dbReference>
<comment type="similarity">
    <text evidence="1">Belongs to the sigma-70 factor family. ECF subfamily.</text>
</comment>
<dbReference type="Pfam" id="PF08281">
    <property type="entry name" value="Sigma70_r4_2"/>
    <property type="match status" value="1"/>
</dbReference>
<keyword evidence="3" id="KW-0731">Sigma factor</keyword>
<protein>
    <submittedName>
        <fullName evidence="8">RNA polymerase subunit sigma</fullName>
    </submittedName>
</protein>
<dbReference type="NCBIfam" id="TIGR02937">
    <property type="entry name" value="sigma70-ECF"/>
    <property type="match status" value="1"/>
</dbReference>
<dbReference type="STRING" id="1763538.LPB68_18465"/>
<proteinExistence type="inferred from homology"/>
<dbReference type="GO" id="GO:0006352">
    <property type="term" value="P:DNA-templated transcription initiation"/>
    <property type="evidence" value="ECO:0007669"/>
    <property type="project" value="InterPro"/>
</dbReference>
<evidence type="ECO:0000313" key="8">
    <source>
        <dbReference type="EMBL" id="OAB76993.1"/>
    </source>
</evidence>
<dbReference type="InterPro" id="IPR036388">
    <property type="entry name" value="WH-like_DNA-bd_sf"/>
</dbReference>
<dbReference type="GO" id="GO:0003677">
    <property type="term" value="F:DNA binding"/>
    <property type="evidence" value="ECO:0007669"/>
    <property type="project" value="UniProtKB-KW"/>
</dbReference>
<comment type="caution">
    <text evidence="8">The sequence shown here is derived from an EMBL/GenBank/DDBJ whole genome shotgun (WGS) entry which is preliminary data.</text>
</comment>
<dbReference type="InterPro" id="IPR039425">
    <property type="entry name" value="RNA_pol_sigma-70-like"/>
</dbReference>
<dbReference type="Pfam" id="PF04542">
    <property type="entry name" value="Sigma70_r2"/>
    <property type="match status" value="1"/>
</dbReference>
<evidence type="ECO:0000259" key="6">
    <source>
        <dbReference type="Pfam" id="PF04542"/>
    </source>
</evidence>
<organism evidence="8 9">
    <name type="scientific">Paenibacillus crassostreae</name>
    <dbReference type="NCBI Taxonomy" id="1763538"/>
    <lineage>
        <taxon>Bacteria</taxon>
        <taxon>Bacillati</taxon>
        <taxon>Bacillota</taxon>
        <taxon>Bacilli</taxon>
        <taxon>Bacillales</taxon>
        <taxon>Paenibacillaceae</taxon>
        <taxon>Paenibacillus</taxon>
    </lineage>
</organism>
<dbReference type="InterPro" id="IPR007627">
    <property type="entry name" value="RNA_pol_sigma70_r2"/>
</dbReference>
<evidence type="ECO:0000256" key="5">
    <source>
        <dbReference type="ARBA" id="ARBA00023163"/>
    </source>
</evidence>
<feature type="domain" description="RNA polymerase sigma factor 70 region 4 type 2" evidence="7">
    <location>
        <begin position="120"/>
        <end position="170"/>
    </location>
</feature>
<dbReference type="InterPro" id="IPR013324">
    <property type="entry name" value="RNA_pol_sigma_r3/r4-like"/>
</dbReference>
<dbReference type="PANTHER" id="PTHR43133">
    <property type="entry name" value="RNA POLYMERASE ECF-TYPE SIGMA FACTO"/>
    <property type="match status" value="1"/>
</dbReference>
<dbReference type="AlphaFoldDB" id="A0A167FXB3"/>
<reference evidence="8 9" key="1">
    <citation type="submission" date="2016-02" db="EMBL/GenBank/DDBJ databases">
        <title>Paenibacillus sp. LPB0068, isolated from Crassostrea gigas.</title>
        <authorList>
            <person name="Shin S.-K."/>
            <person name="Yi H."/>
        </authorList>
    </citation>
    <scope>NUCLEOTIDE SEQUENCE [LARGE SCALE GENOMIC DNA]</scope>
    <source>
        <strain evidence="8 9">LPB0068</strain>
    </source>
</reference>
<evidence type="ECO:0000256" key="3">
    <source>
        <dbReference type="ARBA" id="ARBA00023082"/>
    </source>
</evidence>
<feature type="domain" description="RNA polymerase sigma-70 region 2" evidence="6">
    <location>
        <begin position="30"/>
        <end position="96"/>
    </location>
</feature>
<sequence>MNNLQQNDLDMKLILDNIKQGDKQSYSVVIHRFQRKIYLYCYYLLKNQEEAEDATQDIFIKALDHINSFTYTNSLSSWLYKIAKNHCTDLIKKRNKEYESLKKYQVNKQQEQEHTYSEFIDECLDKLNLEERQILLLRSLEEYSYDEMAFIMGLKPATLRKKYERIHKKLIHEKKLGGKKHEESYRFGS</sequence>
<dbReference type="CDD" id="cd06171">
    <property type="entry name" value="Sigma70_r4"/>
    <property type="match status" value="1"/>
</dbReference>
<dbReference type="KEGG" id="pcx:LPB68_18465"/>
<evidence type="ECO:0000313" key="9">
    <source>
        <dbReference type="Proteomes" id="UP000077134"/>
    </source>
</evidence>
<dbReference type="InterPro" id="IPR013249">
    <property type="entry name" value="RNA_pol_sigma70_r4_t2"/>
</dbReference>
<dbReference type="EMBL" id="LSFN01000005">
    <property type="protein sequence ID" value="OAB76993.1"/>
    <property type="molecule type" value="Genomic_DNA"/>
</dbReference>
<evidence type="ECO:0000256" key="1">
    <source>
        <dbReference type="ARBA" id="ARBA00010641"/>
    </source>
</evidence>
<gene>
    <name evidence="8" type="ORF">PNBC_06270</name>
</gene>
<accession>A0A167FXB3</accession>
<dbReference type="SUPFAM" id="SSF88659">
    <property type="entry name" value="Sigma3 and sigma4 domains of RNA polymerase sigma factors"/>
    <property type="match status" value="1"/>
</dbReference>
<evidence type="ECO:0000256" key="2">
    <source>
        <dbReference type="ARBA" id="ARBA00023015"/>
    </source>
</evidence>
<dbReference type="InterPro" id="IPR013325">
    <property type="entry name" value="RNA_pol_sigma_r2"/>
</dbReference>
<dbReference type="Gene3D" id="1.10.1740.10">
    <property type="match status" value="1"/>
</dbReference>
<dbReference type="RefSeq" id="WP_068656246.1">
    <property type="nucleotide sequence ID" value="NZ_CP017770.1"/>
</dbReference>
<dbReference type="InterPro" id="IPR014284">
    <property type="entry name" value="RNA_pol_sigma-70_dom"/>
</dbReference>